<dbReference type="InterPro" id="IPR019826">
    <property type="entry name" value="Carboxylesterase_B_AS"/>
</dbReference>
<reference evidence="6 7" key="1">
    <citation type="submission" date="2013-02" db="EMBL/GenBank/DDBJ databases">
        <authorList>
            <person name="Fiebig A."/>
            <person name="Goeker M."/>
            <person name="Klenk H.-P.P."/>
        </authorList>
    </citation>
    <scope>NUCLEOTIDE SEQUENCE [LARGE SCALE GENOMIC DNA]</scope>
    <source>
        <strain evidence="6 7">DSM 19309</strain>
    </source>
</reference>
<dbReference type="HOGENOM" id="CLU_006586_16_0_5"/>
<dbReference type="Proteomes" id="UP000019666">
    <property type="component" value="Unassembled WGS sequence"/>
</dbReference>
<dbReference type="InterPro" id="IPR029058">
    <property type="entry name" value="AB_hydrolase_fold"/>
</dbReference>
<dbReference type="EC" id="3.1.1.-" evidence="3"/>
<sequence length="505" mass="53507">MPEDRDAGAGPVVRTRSGPVRGRAGEGVEAFLGLPYAAPPVGKLRWRPPQRVKSWRGVRDATAFGARAAAAESSNGPRSEAEDCLFLNVWRPEGAEDGAKLPVYVFIHGGGLMNGSSDQCDMTQFVARTGVVGVSLNYRLGVLGFLAHPALTAESGESGNWGLMDQQAALRWVRDNIGAFGGDPKRVTVGGESAGGWSVCAHLVAPGSEGLFSGAMVQSGSAASLPLQDAEALGLGIAEALGCAGPDALARLRALPVARLIDLPYPGEVPHPVHFTPFLPSPIQEAIRAGAFQRVPVVIGATRDEGRTFMNESAGWTEAEYAAWVRDWFGGKAERVLAEYSWPADGGEFTGAYLAGEVVTDSGAFDGIGGCGNLRLTREMAQHTQVWAYEFAHRTGPGLTPEPMGFEWGAGHAAELAYLFPSFDNGTPIAPRFGEAERRLSREMTARWGAFVARGAPEAEGLAAWPAFNEGGQVLSLRGKGSMLVPEAEIARQHRWAFWEGLGAA</sequence>
<keyword evidence="2 3" id="KW-0378">Hydrolase</keyword>
<protein>
    <recommendedName>
        <fullName evidence="3">Carboxylic ester hydrolase</fullName>
        <ecNumber evidence="3">3.1.1.-</ecNumber>
    </recommendedName>
</protein>
<dbReference type="OrthoDB" id="9775851at2"/>
<evidence type="ECO:0000256" key="3">
    <source>
        <dbReference type="RuleBase" id="RU361235"/>
    </source>
</evidence>
<evidence type="ECO:0000259" key="5">
    <source>
        <dbReference type="Pfam" id="PF00135"/>
    </source>
</evidence>
<dbReference type="PROSITE" id="PS00122">
    <property type="entry name" value="CARBOXYLESTERASE_B_1"/>
    <property type="match status" value="1"/>
</dbReference>
<dbReference type="PATRIC" id="fig|442562.3.peg.1862"/>
<gene>
    <name evidence="6" type="ORF">Rumeso_01884</name>
</gene>
<dbReference type="STRING" id="442562.Rumeso_01884"/>
<dbReference type="RefSeq" id="WP_037278557.1">
    <property type="nucleotide sequence ID" value="NZ_KK088556.1"/>
</dbReference>
<feature type="domain" description="Carboxylesterase type B" evidence="5">
    <location>
        <begin position="11"/>
        <end position="482"/>
    </location>
</feature>
<evidence type="ECO:0000256" key="2">
    <source>
        <dbReference type="ARBA" id="ARBA00022801"/>
    </source>
</evidence>
<evidence type="ECO:0000313" key="6">
    <source>
        <dbReference type="EMBL" id="EYD76463.1"/>
    </source>
</evidence>
<accession>A0A017HQL7</accession>
<evidence type="ECO:0000313" key="7">
    <source>
        <dbReference type="Proteomes" id="UP000019666"/>
    </source>
</evidence>
<dbReference type="PROSITE" id="PS00941">
    <property type="entry name" value="CARBOXYLESTERASE_B_2"/>
    <property type="match status" value="1"/>
</dbReference>
<organism evidence="6 7">
    <name type="scientific">Rubellimicrobium mesophilum DSM 19309</name>
    <dbReference type="NCBI Taxonomy" id="442562"/>
    <lineage>
        <taxon>Bacteria</taxon>
        <taxon>Pseudomonadati</taxon>
        <taxon>Pseudomonadota</taxon>
        <taxon>Alphaproteobacteria</taxon>
        <taxon>Rhodobacterales</taxon>
        <taxon>Roseobacteraceae</taxon>
        <taxon>Rubellimicrobium</taxon>
    </lineage>
</organism>
<dbReference type="SUPFAM" id="SSF53474">
    <property type="entry name" value="alpha/beta-Hydrolases"/>
    <property type="match status" value="1"/>
</dbReference>
<evidence type="ECO:0000256" key="1">
    <source>
        <dbReference type="ARBA" id="ARBA00005964"/>
    </source>
</evidence>
<dbReference type="EMBL" id="AOSK01000043">
    <property type="protein sequence ID" value="EYD76463.1"/>
    <property type="molecule type" value="Genomic_DNA"/>
</dbReference>
<name>A0A017HQL7_9RHOB</name>
<dbReference type="InterPro" id="IPR019819">
    <property type="entry name" value="Carboxylesterase_B_CS"/>
</dbReference>
<dbReference type="ESTHER" id="9rhob-a0a017hql7">
    <property type="family name" value="Carb_B_Bacteria"/>
</dbReference>
<comment type="similarity">
    <text evidence="1 3">Belongs to the type-B carboxylesterase/lipase family.</text>
</comment>
<dbReference type="Pfam" id="PF00135">
    <property type="entry name" value="COesterase"/>
    <property type="match status" value="1"/>
</dbReference>
<evidence type="ECO:0000256" key="4">
    <source>
        <dbReference type="SAM" id="MobiDB-lite"/>
    </source>
</evidence>
<dbReference type="PANTHER" id="PTHR11559">
    <property type="entry name" value="CARBOXYLESTERASE"/>
    <property type="match status" value="1"/>
</dbReference>
<comment type="caution">
    <text evidence="6">The sequence shown here is derived from an EMBL/GenBank/DDBJ whole genome shotgun (WGS) entry which is preliminary data.</text>
</comment>
<dbReference type="AlphaFoldDB" id="A0A017HQL7"/>
<keyword evidence="7" id="KW-1185">Reference proteome</keyword>
<dbReference type="GO" id="GO:0016787">
    <property type="term" value="F:hydrolase activity"/>
    <property type="evidence" value="ECO:0007669"/>
    <property type="project" value="UniProtKB-KW"/>
</dbReference>
<proteinExistence type="inferred from homology"/>
<dbReference type="InterPro" id="IPR002018">
    <property type="entry name" value="CarbesteraseB"/>
</dbReference>
<dbReference type="Gene3D" id="3.40.50.1820">
    <property type="entry name" value="alpha/beta hydrolase"/>
    <property type="match status" value="1"/>
</dbReference>
<feature type="region of interest" description="Disordered" evidence="4">
    <location>
        <begin position="1"/>
        <end position="21"/>
    </location>
</feature>
<dbReference type="InterPro" id="IPR050309">
    <property type="entry name" value="Type-B_Carboxylest/Lipase"/>
</dbReference>